<dbReference type="GO" id="GO:0071949">
    <property type="term" value="F:FAD binding"/>
    <property type="evidence" value="ECO:0007669"/>
    <property type="project" value="InterPro"/>
</dbReference>
<evidence type="ECO:0000256" key="2">
    <source>
        <dbReference type="ARBA" id="ARBA00005466"/>
    </source>
</evidence>
<dbReference type="PANTHER" id="PTHR42973:SF39">
    <property type="entry name" value="FAD-BINDING PCMH-TYPE DOMAIN-CONTAINING PROTEIN"/>
    <property type="match status" value="1"/>
</dbReference>
<dbReference type="InterPro" id="IPR050416">
    <property type="entry name" value="FAD-linked_Oxidoreductase"/>
</dbReference>
<keyword evidence="5" id="KW-0560">Oxidoreductase</keyword>
<evidence type="ECO:0000256" key="5">
    <source>
        <dbReference type="ARBA" id="ARBA00023002"/>
    </source>
</evidence>
<dbReference type="InterPro" id="IPR012951">
    <property type="entry name" value="BBE"/>
</dbReference>
<dbReference type="Pfam" id="PF08031">
    <property type="entry name" value="BBE"/>
    <property type="match status" value="1"/>
</dbReference>
<comment type="cofactor">
    <cofactor evidence="1">
        <name>FAD</name>
        <dbReference type="ChEBI" id="CHEBI:57692"/>
    </cofactor>
</comment>
<keyword evidence="3" id="KW-0285">Flavoprotein</keyword>
<dbReference type="SUPFAM" id="SSF56176">
    <property type="entry name" value="FAD-binding/transporter-associated domain-like"/>
    <property type="match status" value="1"/>
</dbReference>
<dbReference type="InterPro" id="IPR016169">
    <property type="entry name" value="FAD-bd_PCMH_sub2"/>
</dbReference>
<dbReference type="AlphaFoldDB" id="A0A1N6WML2"/>
<dbReference type="EMBL" id="FTNF01000005">
    <property type="protein sequence ID" value="SIQ91323.1"/>
    <property type="molecule type" value="Genomic_DNA"/>
</dbReference>
<name>A0A1N6WML2_9ACTN</name>
<evidence type="ECO:0000256" key="4">
    <source>
        <dbReference type="ARBA" id="ARBA00022827"/>
    </source>
</evidence>
<dbReference type="InterPro" id="IPR036318">
    <property type="entry name" value="FAD-bd_PCMH-like_sf"/>
</dbReference>
<dbReference type="InterPro" id="IPR006094">
    <property type="entry name" value="Oxid_FAD_bind_N"/>
</dbReference>
<dbReference type="Proteomes" id="UP000186004">
    <property type="component" value="Unassembled WGS sequence"/>
</dbReference>
<keyword evidence="8" id="KW-1185">Reference proteome</keyword>
<comment type="similarity">
    <text evidence="2">Belongs to the oxygen-dependent FAD-linked oxidoreductase family.</text>
</comment>
<dbReference type="InterPro" id="IPR016167">
    <property type="entry name" value="FAD-bd_PCMH_sub1"/>
</dbReference>
<gene>
    <name evidence="7" type="ORF">SAMN05444858_10539</name>
</gene>
<sequence>MTSYGAAGPASLSRADTADLSARTAGPVLLPEDADYAAECVTFNLMTALRPAVAVGATSAADVRAAVRFAAERDLPVAVLTTGHQVARSAEGAVLINMSRMNAVHVDPTRRLARVEGGARWQQVLPETDKHGLAPVSGTSPTVGVVGYHLGGGGSPILGRKYGYAADHVQAIEIVTADGELRRVTADSEPDLFWALLGGKGNFGVVTALEFTLFPVQRIYGGGLFFAGEHAAKVLHTWRDWVVDLPEETNSSIGFLRRPPLPDVPEPLRGTFVMHVRFTSLGPADEAERRLAPIREIAPTVLDTITELPYREAGSVFLDPPRPVPWVERSTALRDFPREAVDALLAQLGPDSGTQLGFVELRPLGGALTRPTAGANAVPGRSARWQLFGSGGGRPELAPVFREQLTAMVDAVAPWAQDEIMPNLLSDRQGRTPQELRVIYGSERYDRLAAIKRRYDPRNLFRVNHNITPA</sequence>
<evidence type="ECO:0000313" key="8">
    <source>
        <dbReference type="Proteomes" id="UP000186004"/>
    </source>
</evidence>
<dbReference type="STRING" id="1198245.SAMN05444858_10539"/>
<protein>
    <submittedName>
        <fullName evidence="7">FAD/FMN-containing dehydrogenase</fullName>
    </submittedName>
</protein>
<dbReference type="PANTHER" id="PTHR42973">
    <property type="entry name" value="BINDING OXIDOREDUCTASE, PUTATIVE (AFU_ORTHOLOGUE AFUA_1G17690)-RELATED"/>
    <property type="match status" value="1"/>
</dbReference>
<dbReference type="Pfam" id="PF01565">
    <property type="entry name" value="FAD_binding_4"/>
    <property type="match status" value="1"/>
</dbReference>
<dbReference type="PROSITE" id="PS51387">
    <property type="entry name" value="FAD_PCMH"/>
    <property type="match status" value="1"/>
</dbReference>
<dbReference type="OrthoDB" id="9775082at2"/>
<accession>A0A1N6WML2</accession>
<evidence type="ECO:0000313" key="7">
    <source>
        <dbReference type="EMBL" id="SIQ91323.1"/>
    </source>
</evidence>
<dbReference type="Gene3D" id="3.40.462.20">
    <property type="match status" value="1"/>
</dbReference>
<organism evidence="7 8">
    <name type="scientific">Micromonospora avicenniae</name>
    <dbReference type="NCBI Taxonomy" id="1198245"/>
    <lineage>
        <taxon>Bacteria</taxon>
        <taxon>Bacillati</taxon>
        <taxon>Actinomycetota</taxon>
        <taxon>Actinomycetes</taxon>
        <taxon>Micromonosporales</taxon>
        <taxon>Micromonosporaceae</taxon>
        <taxon>Micromonospora</taxon>
    </lineage>
</organism>
<dbReference type="Gene3D" id="3.30.43.10">
    <property type="entry name" value="Uridine Diphospho-n-acetylenolpyruvylglucosamine Reductase, domain 2"/>
    <property type="match status" value="1"/>
</dbReference>
<dbReference type="GO" id="GO:0016491">
    <property type="term" value="F:oxidoreductase activity"/>
    <property type="evidence" value="ECO:0007669"/>
    <property type="project" value="UniProtKB-KW"/>
</dbReference>
<keyword evidence="4" id="KW-0274">FAD</keyword>
<evidence type="ECO:0000256" key="1">
    <source>
        <dbReference type="ARBA" id="ARBA00001974"/>
    </source>
</evidence>
<dbReference type="InterPro" id="IPR016166">
    <property type="entry name" value="FAD-bd_PCMH"/>
</dbReference>
<reference evidence="7 8" key="1">
    <citation type="submission" date="2017-01" db="EMBL/GenBank/DDBJ databases">
        <authorList>
            <person name="Mah S.A."/>
            <person name="Swanson W.J."/>
            <person name="Moy G.W."/>
            <person name="Vacquier V.D."/>
        </authorList>
    </citation>
    <scope>NUCLEOTIDE SEQUENCE [LARGE SCALE GENOMIC DNA]</scope>
    <source>
        <strain evidence="7 8">DSM 45758</strain>
    </source>
</reference>
<proteinExistence type="inferred from homology"/>
<evidence type="ECO:0000256" key="3">
    <source>
        <dbReference type="ARBA" id="ARBA00022630"/>
    </source>
</evidence>
<feature type="domain" description="FAD-binding PCMH-type" evidence="6">
    <location>
        <begin position="46"/>
        <end position="216"/>
    </location>
</feature>
<dbReference type="Gene3D" id="3.30.465.10">
    <property type="match status" value="1"/>
</dbReference>
<evidence type="ECO:0000259" key="6">
    <source>
        <dbReference type="PROSITE" id="PS51387"/>
    </source>
</evidence>